<dbReference type="PANTHER" id="PTHR30055:SF201">
    <property type="entry name" value="TRANSCRIPTIONAL REGULATORY PROTEIN"/>
    <property type="match status" value="1"/>
</dbReference>
<sequence>MDSKHARALTPRKTPRQARSTVTVDAVFEATIQVLLSEGAQRLTTTRVAERAGVSVGTLYQYYPNKQALLYAVMQRHLEHVAAAVEQACERHHHVPLGTMVQGLVHAFVAAKTARVDEARALYLVAAELNAAELVLEISGRTRRATSAMLATATDASFEDLPTVTFMVNSAMVGSTRAVLEGRAPPKMLRVLREQLITLCEAYLKRVALPVTARGEKARKTA</sequence>
<protein>
    <submittedName>
        <fullName evidence="4">Transcriptional regulator, TetR family</fullName>
    </submittedName>
</protein>
<dbReference type="InterPro" id="IPR041669">
    <property type="entry name" value="TetR_C_15"/>
</dbReference>
<organism evidence="4 5">
    <name type="scientific">Paraburkholderia phenazinium</name>
    <dbReference type="NCBI Taxonomy" id="60549"/>
    <lineage>
        <taxon>Bacteria</taxon>
        <taxon>Pseudomonadati</taxon>
        <taxon>Pseudomonadota</taxon>
        <taxon>Betaproteobacteria</taxon>
        <taxon>Burkholderiales</taxon>
        <taxon>Burkholderiaceae</taxon>
        <taxon>Paraburkholderia</taxon>
    </lineage>
</organism>
<dbReference type="Pfam" id="PF00440">
    <property type="entry name" value="TetR_N"/>
    <property type="match status" value="1"/>
</dbReference>
<dbReference type="InterPro" id="IPR009057">
    <property type="entry name" value="Homeodomain-like_sf"/>
</dbReference>
<name>A0A1N6I4A7_9BURK</name>
<dbReference type="EMBL" id="FSRM01000001">
    <property type="protein sequence ID" value="SIO26852.1"/>
    <property type="molecule type" value="Genomic_DNA"/>
</dbReference>
<dbReference type="AlphaFoldDB" id="A0A1N6I4A7"/>
<dbReference type="InterPro" id="IPR001647">
    <property type="entry name" value="HTH_TetR"/>
</dbReference>
<proteinExistence type="predicted"/>
<dbReference type="Gene3D" id="1.10.357.10">
    <property type="entry name" value="Tetracycline Repressor, domain 2"/>
    <property type="match status" value="1"/>
</dbReference>
<evidence type="ECO:0000256" key="1">
    <source>
        <dbReference type="ARBA" id="ARBA00023125"/>
    </source>
</evidence>
<evidence type="ECO:0000313" key="4">
    <source>
        <dbReference type="EMBL" id="SIO26852.1"/>
    </source>
</evidence>
<dbReference type="RefSeq" id="WP_074265748.1">
    <property type="nucleotide sequence ID" value="NZ_FSRM01000001.1"/>
</dbReference>
<reference evidence="4 5" key="1">
    <citation type="submission" date="2016-11" db="EMBL/GenBank/DDBJ databases">
        <authorList>
            <person name="Jaros S."/>
            <person name="Januszkiewicz K."/>
            <person name="Wedrychowicz H."/>
        </authorList>
    </citation>
    <scope>NUCLEOTIDE SEQUENCE [LARGE SCALE GENOMIC DNA]</scope>
    <source>
        <strain evidence="4 5">GAS86</strain>
    </source>
</reference>
<dbReference type="InterPro" id="IPR050109">
    <property type="entry name" value="HTH-type_TetR-like_transc_reg"/>
</dbReference>
<dbReference type="PROSITE" id="PS50977">
    <property type="entry name" value="HTH_TETR_2"/>
    <property type="match status" value="1"/>
</dbReference>
<dbReference type="Proteomes" id="UP000184693">
    <property type="component" value="Unassembled WGS sequence"/>
</dbReference>
<gene>
    <name evidence="4" type="ORF">SAMN05444168_3957</name>
</gene>
<dbReference type="GO" id="GO:0000976">
    <property type="term" value="F:transcription cis-regulatory region binding"/>
    <property type="evidence" value="ECO:0007669"/>
    <property type="project" value="TreeGrafter"/>
</dbReference>
<dbReference type="SUPFAM" id="SSF46689">
    <property type="entry name" value="Homeodomain-like"/>
    <property type="match status" value="1"/>
</dbReference>
<dbReference type="Pfam" id="PF17918">
    <property type="entry name" value="TetR_C_15"/>
    <property type="match status" value="1"/>
</dbReference>
<evidence type="ECO:0000259" key="3">
    <source>
        <dbReference type="PROSITE" id="PS50977"/>
    </source>
</evidence>
<dbReference type="PANTHER" id="PTHR30055">
    <property type="entry name" value="HTH-TYPE TRANSCRIPTIONAL REGULATOR RUTR"/>
    <property type="match status" value="1"/>
</dbReference>
<accession>A0A1N6I4A7</accession>
<dbReference type="OrthoDB" id="9816320at2"/>
<dbReference type="GO" id="GO:0003700">
    <property type="term" value="F:DNA-binding transcription factor activity"/>
    <property type="evidence" value="ECO:0007669"/>
    <property type="project" value="TreeGrafter"/>
</dbReference>
<feature type="domain" description="HTH tetR-type" evidence="3">
    <location>
        <begin position="21"/>
        <end position="81"/>
    </location>
</feature>
<evidence type="ECO:0000256" key="2">
    <source>
        <dbReference type="PROSITE-ProRule" id="PRU00335"/>
    </source>
</evidence>
<evidence type="ECO:0000313" key="5">
    <source>
        <dbReference type="Proteomes" id="UP000184693"/>
    </source>
</evidence>
<feature type="DNA-binding region" description="H-T-H motif" evidence="2">
    <location>
        <begin position="44"/>
        <end position="63"/>
    </location>
</feature>
<dbReference type="PRINTS" id="PR00455">
    <property type="entry name" value="HTHTETR"/>
</dbReference>
<keyword evidence="1 2" id="KW-0238">DNA-binding</keyword>